<dbReference type="HOGENOM" id="CLU_097802_1_1_9"/>
<dbReference type="PANTHER" id="PTHR35531">
    <property type="entry name" value="INNER MEMBRANE PROTEIN YBCI-RELATED"/>
    <property type="match status" value="1"/>
</dbReference>
<dbReference type="eggNOG" id="COG1988">
    <property type="taxonomic scope" value="Bacteria"/>
</dbReference>
<sequence>MEWSTHALSGMVAGYTVTGGDWRGAVVGGIAGVLPDLDEPKSKFGKLFFFIAIPLNSIFGHRTFTHSLLFTSLAGIFIYPFTELWVALSVSAGILAHIAGDMLTGKVKLFYPSAKSVGIAIPSFSFMWIDRITRLLLVIAIGWVV</sequence>
<keyword evidence="1" id="KW-0812">Transmembrane</keyword>
<evidence type="ECO:0000313" key="3">
    <source>
        <dbReference type="Proteomes" id="UP000005316"/>
    </source>
</evidence>
<accession>F9DY75</accession>
<organism evidence="2 3">
    <name type="scientific">Sporosarcina newyorkensis 2681</name>
    <dbReference type="NCBI Taxonomy" id="1027292"/>
    <lineage>
        <taxon>Bacteria</taxon>
        <taxon>Bacillati</taxon>
        <taxon>Bacillota</taxon>
        <taxon>Bacilli</taxon>
        <taxon>Bacillales</taxon>
        <taxon>Caryophanaceae</taxon>
        <taxon>Sporosarcina</taxon>
    </lineage>
</organism>
<name>F9DY75_9BACL</name>
<dbReference type="PIRSF" id="PIRSF030780">
    <property type="entry name" value="Md_memb_hyd_prd"/>
    <property type="match status" value="1"/>
</dbReference>
<evidence type="ECO:0000313" key="2">
    <source>
        <dbReference type="EMBL" id="EGQ19189.1"/>
    </source>
</evidence>
<proteinExistence type="predicted"/>
<gene>
    <name evidence="2" type="ORF">HMPREF9372_3756</name>
</gene>
<dbReference type="InterPro" id="IPR016956">
    <property type="entry name" value="YdjM"/>
</dbReference>
<reference evidence="2 3" key="1">
    <citation type="submission" date="2011-04" db="EMBL/GenBank/DDBJ databases">
        <authorList>
            <person name="Muzny D."/>
            <person name="Qin X."/>
            <person name="Deng J."/>
            <person name="Jiang H."/>
            <person name="Liu Y."/>
            <person name="Qu J."/>
            <person name="Song X.-Z."/>
            <person name="Zhang L."/>
            <person name="Thornton R."/>
            <person name="Coyle M."/>
            <person name="Francisco L."/>
            <person name="Jackson L."/>
            <person name="Javaid M."/>
            <person name="Korchina V."/>
            <person name="Kovar C."/>
            <person name="Mata R."/>
            <person name="Mathew T."/>
            <person name="Ngo R."/>
            <person name="Nguyen L."/>
            <person name="Nguyen N."/>
            <person name="Okwuonu G."/>
            <person name="Ongeri F."/>
            <person name="Pham C."/>
            <person name="Simmons D."/>
            <person name="Wilczek-Boney K."/>
            <person name="Hale W."/>
            <person name="Jakkamsetti A."/>
            <person name="Pham P."/>
            <person name="Ruth R."/>
            <person name="San Lucas F."/>
            <person name="Warren J."/>
            <person name="Zhang J."/>
            <person name="Zhao Z."/>
            <person name="Zhou C."/>
            <person name="Zhu D."/>
            <person name="Lee S."/>
            <person name="Bess C."/>
            <person name="Blankenburg K."/>
            <person name="Forbes L."/>
            <person name="Fu Q."/>
            <person name="Gubbala S."/>
            <person name="Hirani K."/>
            <person name="Jayaseelan J.C."/>
            <person name="Lara F."/>
            <person name="Munidasa M."/>
            <person name="Palculict T."/>
            <person name="Patil S."/>
            <person name="Pu L.-L."/>
            <person name="Saada N."/>
            <person name="Tang L."/>
            <person name="Weissenberger G."/>
            <person name="Zhu Y."/>
            <person name="Hemphill L."/>
            <person name="Shang Y."/>
            <person name="Youmans B."/>
            <person name="Ayvaz T."/>
            <person name="Ross M."/>
            <person name="Santibanez J."/>
            <person name="Aqrawi P."/>
            <person name="Gross S."/>
            <person name="Joshi V."/>
            <person name="Fowler G."/>
            <person name="Nazareth L."/>
            <person name="Reid J."/>
            <person name="Worley K."/>
            <person name="Petrosino J."/>
            <person name="Highlander S."/>
            <person name="Gibbs R."/>
        </authorList>
    </citation>
    <scope>NUCLEOTIDE SEQUENCE [LARGE SCALE GENOMIC DNA]</scope>
    <source>
        <strain evidence="2 3">2681</strain>
    </source>
</reference>
<feature type="transmembrane region" description="Helical" evidence="1">
    <location>
        <begin position="44"/>
        <end position="64"/>
    </location>
</feature>
<comment type="caution">
    <text evidence="2">The sequence shown here is derived from an EMBL/GenBank/DDBJ whole genome shotgun (WGS) entry which is preliminary data.</text>
</comment>
<dbReference type="AlphaFoldDB" id="F9DY75"/>
<dbReference type="Proteomes" id="UP000005316">
    <property type="component" value="Unassembled WGS sequence"/>
</dbReference>
<keyword evidence="1" id="KW-1133">Transmembrane helix</keyword>
<dbReference type="Pfam" id="PF04307">
    <property type="entry name" value="YdjM"/>
    <property type="match status" value="1"/>
</dbReference>
<evidence type="ECO:0000256" key="1">
    <source>
        <dbReference type="SAM" id="Phobius"/>
    </source>
</evidence>
<dbReference type="InterPro" id="IPR007404">
    <property type="entry name" value="YdjM-like"/>
</dbReference>
<dbReference type="PANTHER" id="PTHR35531:SF1">
    <property type="entry name" value="INNER MEMBRANE PROTEIN YBCI-RELATED"/>
    <property type="match status" value="1"/>
</dbReference>
<feature type="transmembrane region" description="Helical" evidence="1">
    <location>
        <begin position="76"/>
        <end position="99"/>
    </location>
</feature>
<dbReference type="OrthoDB" id="5459053at2"/>
<dbReference type="EMBL" id="AFPZ01000124">
    <property type="protein sequence ID" value="EGQ19189.1"/>
    <property type="molecule type" value="Genomic_DNA"/>
</dbReference>
<feature type="non-terminal residue" evidence="2">
    <location>
        <position position="145"/>
    </location>
</feature>
<dbReference type="RefSeq" id="WP_009499472.1">
    <property type="nucleotide sequence ID" value="NZ_GL983000.1"/>
</dbReference>
<protein>
    <recommendedName>
        <fullName evidence="4">Membrane-bound metal-dependent hydrolase</fullName>
    </recommendedName>
</protein>
<evidence type="ECO:0008006" key="4">
    <source>
        <dbReference type="Google" id="ProtNLM"/>
    </source>
</evidence>
<keyword evidence="1" id="KW-0472">Membrane</keyword>